<evidence type="ECO:0000256" key="1">
    <source>
        <dbReference type="ARBA" id="ARBA00022692"/>
    </source>
</evidence>
<proteinExistence type="predicted"/>
<feature type="transmembrane region" description="Helical" evidence="4">
    <location>
        <begin position="382"/>
        <end position="404"/>
    </location>
</feature>
<feature type="transmembrane region" description="Helical" evidence="4">
    <location>
        <begin position="144"/>
        <end position="162"/>
    </location>
</feature>
<accession>A0A840C0R4</accession>
<feature type="transmembrane region" description="Helical" evidence="4">
    <location>
        <begin position="84"/>
        <end position="102"/>
    </location>
</feature>
<feature type="transmembrane region" description="Helical" evidence="4">
    <location>
        <begin position="316"/>
        <end position="338"/>
    </location>
</feature>
<feature type="transmembrane region" description="Helical" evidence="4">
    <location>
        <begin position="108"/>
        <end position="132"/>
    </location>
</feature>
<protein>
    <submittedName>
        <fullName evidence="5">Putative MFS family arabinose efflux permease</fullName>
    </submittedName>
</protein>
<dbReference type="Pfam" id="PF07690">
    <property type="entry name" value="MFS_1"/>
    <property type="match status" value="1"/>
</dbReference>
<dbReference type="RefSeq" id="WP_183318188.1">
    <property type="nucleotide sequence ID" value="NZ_JACIEN010000007.1"/>
</dbReference>
<keyword evidence="3 4" id="KW-0472">Membrane</keyword>
<feature type="transmembrane region" description="Helical" evidence="4">
    <location>
        <begin position="16"/>
        <end position="34"/>
    </location>
</feature>
<feature type="transmembrane region" description="Helical" evidence="4">
    <location>
        <begin position="261"/>
        <end position="284"/>
    </location>
</feature>
<keyword evidence="1 4" id="KW-0812">Transmembrane</keyword>
<feature type="transmembrane region" description="Helical" evidence="4">
    <location>
        <begin position="174"/>
        <end position="194"/>
    </location>
</feature>
<gene>
    <name evidence="5" type="ORF">GGR16_004452</name>
</gene>
<feature type="transmembrane region" description="Helical" evidence="4">
    <location>
        <begin position="291"/>
        <end position="310"/>
    </location>
</feature>
<dbReference type="SUPFAM" id="SSF103473">
    <property type="entry name" value="MFS general substrate transporter"/>
    <property type="match status" value="1"/>
</dbReference>
<keyword evidence="2 4" id="KW-1133">Transmembrane helix</keyword>
<dbReference type="InterPro" id="IPR050327">
    <property type="entry name" value="Proton-linked_MCT"/>
</dbReference>
<evidence type="ECO:0000256" key="2">
    <source>
        <dbReference type="ARBA" id="ARBA00022989"/>
    </source>
</evidence>
<evidence type="ECO:0000256" key="4">
    <source>
        <dbReference type="SAM" id="Phobius"/>
    </source>
</evidence>
<feature type="transmembrane region" description="Helical" evidence="4">
    <location>
        <begin position="54"/>
        <end position="72"/>
    </location>
</feature>
<dbReference type="GO" id="GO:0022857">
    <property type="term" value="F:transmembrane transporter activity"/>
    <property type="evidence" value="ECO:0007669"/>
    <property type="project" value="InterPro"/>
</dbReference>
<organism evidence="5 6">
    <name type="scientific">Chelatococcus caeni</name>
    <dbReference type="NCBI Taxonomy" id="1348468"/>
    <lineage>
        <taxon>Bacteria</taxon>
        <taxon>Pseudomonadati</taxon>
        <taxon>Pseudomonadota</taxon>
        <taxon>Alphaproteobacteria</taxon>
        <taxon>Hyphomicrobiales</taxon>
        <taxon>Chelatococcaceae</taxon>
        <taxon>Chelatococcus</taxon>
    </lineage>
</organism>
<comment type="caution">
    <text evidence="5">The sequence shown here is derived from an EMBL/GenBank/DDBJ whole genome shotgun (WGS) entry which is preliminary data.</text>
</comment>
<name>A0A840C0R4_9HYPH</name>
<dbReference type="PANTHER" id="PTHR11360">
    <property type="entry name" value="MONOCARBOXYLATE TRANSPORTER"/>
    <property type="match status" value="1"/>
</dbReference>
<reference evidence="5 6" key="1">
    <citation type="submission" date="2020-08" db="EMBL/GenBank/DDBJ databases">
        <title>Genomic Encyclopedia of Type Strains, Phase IV (KMG-IV): sequencing the most valuable type-strain genomes for metagenomic binning, comparative biology and taxonomic classification.</title>
        <authorList>
            <person name="Goeker M."/>
        </authorList>
    </citation>
    <scope>NUCLEOTIDE SEQUENCE [LARGE SCALE GENOMIC DNA]</scope>
    <source>
        <strain evidence="5 6">DSM 103737</strain>
    </source>
</reference>
<feature type="transmembrane region" description="Helical" evidence="4">
    <location>
        <begin position="226"/>
        <end position="249"/>
    </location>
</feature>
<dbReference type="AlphaFoldDB" id="A0A840C0R4"/>
<dbReference type="EMBL" id="JACIEN010000007">
    <property type="protein sequence ID" value="MBB4019401.1"/>
    <property type="molecule type" value="Genomic_DNA"/>
</dbReference>
<sequence>MTTAAPATAPAGGRSFFITGLGIGQICSWGSLYYSFPQIAEAMGRDLGWDKPQLYGAATLGLVLGGLAAYPVGSAIDRGHGRAVMAGGSALAGLLLLLWSQVESLPVFYLAVAGIGALQAATLYEAAFAVVARRTGAGEARAGITALSLWGGFASTVFIPLVELLLSGLGWRGALMVLGAVNLLVCAGLYAAVIDPRADAMPVRHADAAPPPGGRAAVAAAVRRPVFWALALAFTAYAATFSAFTFHLYPLLTEKGFASASVVAAMAIIGPAQVTGRVLVWLFAARASVRAIGSAVVAVFPLALLMLAALPPSFALIAVVAALYGGANGIMTIVRGLAVPEMLTRDAYGAVNGALTAPATVAKAFAPVGAAAIWAAAGSYDAVLVGIIAGGSLLAVGFWVAAALSRREATR</sequence>
<dbReference type="InterPro" id="IPR011701">
    <property type="entry name" value="MFS"/>
</dbReference>
<dbReference type="Gene3D" id="1.20.1250.20">
    <property type="entry name" value="MFS general substrate transporter like domains"/>
    <property type="match status" value="1"/>
</dbReference>
<evidence type="ECO:0000256" key="3">
    <source>
        <dbReference type="ARBA" id="ARBA00023136"/>
    </source>
</evidence>
<feature type="transmembrane region" description="Helical" evidence="4">
    <location>
        <begin position="350"/>
        <end position="376"/>
    </location>
</feature>
<dbReference type="InterPro" id="IPR036259">
    <property type="entry name" value="MFS_trans_sf"/>
</dbReference>
<dbReference type="Proteomes" id="UP000577362">
    <property type="component" value="Unassembled WGS sequence"/>
</dbReference>
<evidence type="ECO:0000313" key="5">
    <source>
        <dbReference type="EMBL" id="MBB4019401.1"/>
    </source>
</evidence>
<keyword evidence="6" id="KW-1185">Reference proteome</keyword>
<evidence type="ECO:0000313" key="6">
    <source>
        <dbReference type="Proteomes" id="UP000577362"/>
    </source>
</evidence>